<evidence type="ECO:0000313" key="3">
    <source>
        <dbReference type="Proteomes" id="UP000217784"/>
    </source>
</evidence>
<keyword evidence="1" id="KW-0812">Transmembrane</keyword>
<sequence>MGIIDTIFLIIGIFLIITITLIIVYCKLKLPEKELNYISYLITYLMGILLIIGVITGSIWFILLFVLLLAFLDRIYRSKKYPEKYKPMSIWEKLGFVWVILLISTILYIAFFH</sequence>
<keyword evidence="3" id="KW-1185">Reference proteome</keyword>
<name>A0A2A2H5V0_METBR</name>
<gene>
    <name evidence="2" type="ORF">ASJ80_10455</name>
</gene>
<reference evidence="2 3" key="1">
    <citation type="journal article" date="2017" name="BMC Genomics">
        <title>Genomic analysis of methanogenic archaea reveals a shift towards energy conservation.</title>
        <authorList>
            <person name="Gilmore S.P."/>
            <person name="Henske J.K."/>
            <person name="Sexton J.A."/>
            <person name="Solomon K.V."/>
            <person name="Seppala S."/>
            <person name="Yoo J.I."/>
            <person name="Huyett L.M."/>
            <person name="Pressman A."/>
            <person name="Cogan J.Z."/>
            <person name="Kivenson V."/>
            <person name="Peng X."/>
            <person name="Tan Y."/>
            <person name="Valentine D.L."/>
            <person name="O'Malley M.A."/>
        </authorList>
    </citation>
    <scope>NUCLEOTIDE SEQUENCE [LARGE SCALE GENOMIC DNA]</scope>
    <source>
        <strain evidence="2 3">M.o.H.</strain>
    </source>
</reference>
<dbReference type="EMBL" id="LMVM01000012">
    <property type="protein sequence ID" value="PAV04728.1"/>
    <property type="molecule type" value="Genomic_DNA"/>
</dbReference>
<dbReference type="AlphaFoldDB" id="A0A2A2H5V0"/>
<organism evidence="2 3">
    <name type="scientific">Methanobacterium bryantii</name>
    <dbReference type="NCBI Taxonomy" id="2161"/>
    <lineage>
        <taxon>Archaea</taxon>
        <taxon>Methanobacteriati</taxon>
        <taxon>Methanobacteriota</taxon>
        <taxon>Methanomada group</taxon>
        <taxon>Methanobacteria</taxon>
        <taxon>Methanobacteriales</taxon>
        <taxon>Methanobacteriaceae</taxon>
        <taxon>Methanobacterium</taxon>
    </lineage>
</organism>
<keyword evidence="1" id="KW-0472">Membrane</keyword>
<comment type="caution">
    <text evidence="2">The sequence shown here is derived from an EMBL/GenBank/DDBJ whole genome shotgun (WGS) entry which is preliminary data.</text>
</comment>
<protein>
    <submittedName>
        <fullName evidence="2">Uncharacterized protein</fullName>
    </submittedName>
</protein>
<feature type="transmembrane region" description="Helical" evidence="1">
    <location>
        <begin position="90"/>
        <end position="111"/>
    </location>
</feature>
<dbReference type="Proteomes" id="UP000217784">
    <property type="component" value="Unassembled WGS sequence"/>
</dbReference>
<evidence type="ECO:0000313" key="2">
    <source>
        <dbReference type="EMBL" id="PAV04728.1"/>
    </source>
</evidence>
<feature type="transmembrane region" description="Helical" evidence="1">
    <location>
        <begin position="7"/>
        <end position="25"/>
    </location>
</feature>
<keyword evidence="1" id="KW-1133">Transmembrane helix</keyword>
<proteinExistence type="predicted"/>
<feature type="transmembrane region" description="Helical" evidence="1">
    <location>
        <begin position="37"/>
        <end position="70"/>
    </location>
</feature>
<evidence type="ECO:0000256" key="1">
    <source>
        <dbReference type="SAM" id="Phobius"/>
    </source>
</evidence>
<accession>A0A2A2H5V0</accession>